<dbReference type="Proteomes" id="UP001060170">
    <property type="component" value="Chromosome 7"/>
</dbReference>
<reference evidence="1 2" key="3">
    <citation type="journal article" date="2022" name="Microbiol. Spectr.">
        <title>Folding features and dynamics of 3D genome architecture in plant fungal pathogens.</title>
        <authorList>
            <person name="Xia C."/>
        </authorList>
    </citation>
    <scope>NUCLEOTIDE SEQUENCE [LARGE SCALE GENOMIC DNA]</scope>
    <source>
        <strain evidence="1 2">93-210</strain>
    </source>
</reference>
<keyword evidence="2" id="KW-1185">Reference proteome</keyword>
<protein>
    <submittedName>
        <fullName evidence="1">Uncharacterized protein</fullName>
    </submittedName>
</protein>
<gene>
    <name evidence="1" type="ORF">MJO28_007247</name>
</gene>
<accession>A0ACC0EFJ8</accession>
<organism evidence="1 2">
    <name type="scientific">Puccinia striiformis f. sp. tritici</name>
    <dbReference type="NCBI Taxonomy" id="168172"/>
    <lineage>
        <taxon>Eukaryota</taxon>
        <taxon>Fungi</taxon>
        <taxon>Dikarya</taxon>
        <taxon>Basidiomycota</taxon>
        <taxon>Pucciniomycotina</taxon>
        <taxon>Pucciniomycetes</taxon>
        <taxon>Pucciniales</taxon>
        <taxon>Pucciniaceae</taxon>
        <taxon>Puccinia</taxon>
    </lineage>
</organism>
<comment type="caution">
    <text evidence="1">The sequence shown here is derived from an EMBL/GenBank/DDBJ whole genome shotgun (WGS) entry which is preliminary data.</text>
</comment>
<evidence type="ECO:0000313" key="2">
    <source>
        <dbReference type="Proteomes" id="UP001060170"/>
    </source>
</evidence>
<reference evidence="2" key="1">
    <citation type="journal article" date="2018" name="BMC Genomics">
        <title>Genomic insights into host adaptation between the wheat stripe rust pathogen (Puccinia striiformis f. sp. tritici) and the barley stripe rust pathogen (Puccinia striiformis f. sp. hordei).</title>
        <authorList>
            <person name="Xia C."/>
            <person name="Wang M."/>
            <person name="Yin C."/>
            <person name="Cornejo O.E."/>
            <person name="Hulbert S.H."/>
            <person name="Chen X."/>
        </authorList>
    </citation>
    <scope>NUCLEOTIDE SEQUENCE [LARGE SCALE GENOMIC DNA]</scope>
    <source>
        <strain evidence="2">93-210</strain>
    </source>
</reference>
<reference evidence="2" key="2">
    <citation type="journal article" date="2018" name="Mol. Plant Microbe Interact.">
        <title>Genome sequence resources for the wheat stripe rust pathogen (Puccinia striiformis f. sp. tritici) and the barley stripe rust pathogen (Puccinia striiformis f. sp. hordei).</title>
        <authorList>
            <person name="Xia C."/>
            <person name="Wang M."/>
            <person name="Yin C."/>
            <person name="Cornejo O.E."/>
            <person name="Hulbert S.H."/>
            <person name="Chen X."/>
        </authorList>
    </citation>
    <scope>NUCLEOTIDE SEQUENCE [LARGE SCALE GENOMIC DNA]</scope>
    <source>
        <strain evidence="2">93-210</strain>
    </source>
</reference>
<evidence type="ECO:0000313" key="1">
    <source>
        <dbReference type="EMBL" id="KAI7951563.1"/>
    </source>
</evidence>
<sequence length="1133" mass="124324">MFDPHGFAPQSACSSADRPQAGVNPINIPMTMTTSTHPQVSSRSPYSRTRETAYFGPTSLQHQPDHLLDHQYRRQNPIPHAHNTRIHHQPSHGEGLGPHGTLATHQASLPHGHTLPASHQRLNPHQLPHGQAQARPQQPNLLTSRLSASNLSRSRPISTDQQMNQRHPHQQSHLIPSHSPISDRQTLQLLSSPVTPSHLLPSHSTGSNSSAHRPISVQHGNQSYPHQQLHLVPPLLTVSNRQAGQPISAQLLNQRAHHEQSSLLSSQSTGSFNPAPIDLPTSPSATCQALVNSNHTSLAPRQPGAVNSAPSTTSAPSQPQPVSKSRKRPEPGNIRVATLPNLHAEVQRAILANQKEAQSKAKKAAKASARTAAKKDAARIEAAPNQSTPHEANRQQDSPGASRLPPALAKAGPPTQIDTPLPPLEDELDFSSFDPPLPPQPEPPAHHDAELNDSMIDTQASVLLKPMGDEDDWDNVQDDQQNTSDHVALPAVGKGKREKLPDDILRRLETMELDELRSRCLKHGRYQRPLAEEKVELDDAYDEYLKTIHRIACKHLLKTQAVLGYLGQCNRARGSNMYNNFCRYDMGARKLNTDKTLSAGQRSRQLGLLWKTLDEASQLKFKDPAFLATLPNPFTQLETEDAPPDSVNATAPVTGRIPPRKLAKPSKFDPVAWSNKINTDLTNLAKSHTVEGFLVVVHPHKKDYALITRGSPIGEAFLDIMPKTNNPFNHFKDLVVGQLAARKIVGGEVPLPKRARMKKAAKNRIMDCQFDEGDLEKNKTSLREQLGYAIYKASKNVWRNGWPGASTITTLKKLGLVLRVETNSLEVGPDEFCKPISNMQVGETERLLTALGEGKVELVRRDSKKPTQAVGDVRESGDEDDEVTAPVSVKVRKVPPGQGVPKKGGAQPSGLRGKNGRSARATGPAKQKGRIKTNKPKKAVHASDESDEAEETPASSSINDEENSLDNAADFVQPQKPTPRRKSAPDRSDQRRATRKNTKQANQAKIVESNTSNKQLDQSDEAVEDQHDLNTSCITKGKRKRSENNGDDLNRGGGDGQLNQNAGEGSGLKRRPRPNKLQKRTNSPTNNSLSLEEDFFNLQNSSNSNSNNPPNPQPCHQKRRVVQVHIESDEDSD</sequence>
<name>A0ACC0EFJ8_9BASI</name>
<dbReference type="EMBL" id="CM045871">
    <property type="protein sequence ID" value="KAI7951563.1"/>
    <property type="molecule type" value="Genomic_DNA"/>
</dbReference>
<proteinExistence type="predicted"/>